<dbReference type="AlphaFoldDB" id="A0A3A4AQZ3"/>
<feature type="transmembrane region" description="Helical" evidence="7">
    <location>
        <begin position="36"/>
        <end position="57"/>
    </location>
</feature>
<dbReference type="EMBL" id="QZEY01000008">
    <property type="protein sequence ID" value="RJL30835.1"/>
    <property type="molecule type" value="Genomic_DNA"/>
</dbReference>
<dbReference type="InterPro" id="IPR001915">
    <property type="entry name" value="Peptidase_M48"/>
</dbReference>
<evidence type="ECO:0000256" key="4">
    <source>
        <dbReference type="ARBA" id="ARBA00022833"/>
    </source>
</evidence>
<evidence type="ECO:0000313" key="9">
    <source>
        <dbReference type="EMBL" id="RJL30835.1"/>
    </source>
</evidence>
<organism evidence="9 10">
    <name type="scientific">Bailinhaonella thermotolerans</name>
    <dbReference type="NCBI Taxonomy" id="1070861"/>
    <lineage>
        <taxon>Bacteria</taxon>
        <taxon>Bacillati</taxon>
        <taxon>Actinomycetota</taxon>
        <taxon>Actinomycetes</taxon>
        <taxon>Streptosporangiales</taxon>
        <taxon>Streptosporangiaceae</taxon>
        <taxon>Bailinhaonella</taxon>
    </lineage>
</organism>
<keyword evidence="5 6" id="KW-0482">Metalloprotease</keyword>
<dbReference type="Proteomes" id="UP000265768">
    <property type="component" value="Unassembled WGS sequence"/>
</dbReference>
<evidence type="ECO:0000313" key="10">
    <source>
        <dbReference type="Proteomes" id="UP000265768"/>
    </source>
</evidence>
<dbReference type="GO" id="GO:0006508">
    <property type="term" value="P:proteolysis"/>
    <property type="evidence" value="ECO:0007669"/>
    <property type="project" value="UniProtKB-KW"/>
</dbReference>
<accession>A0A3A4AQZ3</accession>
<keyword evidence="7" id="KW-1133">Transmembrane helix</keyword>
<evidence type="ECO:0000256" key="5">
    <source>
        <dbReference type="ARBA" id="ARBA00023049"/>
    </source>
</evidence>
<feature type="transmembrane region" description="Helical" evidence="7">
    <location>
        <begin position="284"/>
        <end position="303"/>
    </location>
</feature>
<keyword evidence="3 6" id="KW-0378">Hydrolase</keyword>
<evidence type="ECO:0000259" key="8">
    <source>
        <dbReference type="Pfam" id="PF01435"/>
    </source>
</evidence>
<name>A0A3A4AQZ3_9ACTN</name>
<comment type="caution">
    <text evidence="9">The sequence shown here is derived from an EMBL/GenBank/DDBJ whole genome shotgun (WGS) entry which is preliminary data.</text>
</comment>
<dbReference type="PANTHER" id="PTHR34978">
    <property type="entry name" value="POSSIBLE SENSOR-TRANSDUCER PROTEIN BLAR"/>
    <property type="match status" value="1"/>
</dbReference>
<dbReference type="PANTHER" id="PTHR34978:SF3">
    <property type="entry name" value="SLR0241 PROTEIN"/>
    <property type="match status" value="1"/>
</dbReference>
<evidence type="ECO:0000256" key="6">
    <source>
        <dbReference type="RuleBase" id="RU003983"/>
    </source>
</evidence>
<keyword evidence="7" id="KW-0472">Membrane</keyword>
<dbReference type="Pfam" id="PF01435">
    <property type="entry name" value="Peptidase_M48"/>
    <property type="match status" value="1"/>
</dbReference>
<proteinExistence type="inferred from homology"/>
<evidence type="ECO:0000256" key="7">
    <source>
        <dbReference type="SAM" id="Phobius"/>
    </source>
</evidence>
<keyword evidence="7" id="KW-0812">Transmembrane</keyword>
<sequence>MIVLAFAVLAAICVLGAVRLRGAKWPWRDPRPVVVLWQALGLTWGLATTGALFAYGVEPFGLGVFRGLVALTAETVVSGPPPLGVDHYVALLLGTGLLGLLVGVLAVATVHVFRARRRHRAMLSLVGRGTPEVPGVLVLDHPAAAAYCVPGLRPQVVISEGTLRLLKDAELAAVLSHEEAHVRERHDLVLLPFAALRKALPFSEVVREAQSSVALLVEMCADDHARKRHGPRLLATALLRFGAAGHTPAPHGALGTVGSAQGEMLARVDRLLTPGPALPLRLRLGLFTVSTLLLLAPPLLWFLPA</sequence>
<dbReference type="Gene3D" id="3.30.2010.10">
    <property type="entry name" value="Metalloproteases ('zincins'), catalytic domain"/>
    <property type="match status" value="1"/>
</dbReference>
<dbReference type="GO" id="GO:0004222">
    <property type="term" value="F:metalloendopeptidase activity"/>
    <property type="evidence" value="ECO:0007669"/>
    <property type="project" value="InterPro"/>
</dbReference>
<protein>
    <submittedName>
        <fullName evidence="9">M56 family peptidase</fullName>
    </submittedName>
</protein>
<dbReference type="RefSeq" id="WP_119928258.1">
    <property type="nucleotide sequence ID" value="NZ_QZEY01000008.1"/>
</dbReference>
<dbReference type="OrthoDB" id="9785340at2"/>
<dbReference type="InterPro" id="IPR052173">
    <property type="entry name" value="Beta-lactam_resp_regulator"/>
</dbReference>
<keyword evidence="1 6" id="KW-0645">Protease</keyword>
<keyword evidence="4 6" id="KW-0862">Zinc</keyword>
<evidence type="ECO:0000256" key="3">
    <source>
        <dbReference type="ARBA" id="ARBA00022801"/>
    </source>
</evidence>
<gene>
    <name evidence="9" type="ORF">D5H75_21240</name>
</gene>
<dbReference type="GO" id="GO:0046872">
    <property type="term" value="F:metal ion binding"/>
    <property type="evidence" value="ECO:0007669"/>
    <property type="project" value="UniProtKB-KW"/>
</dbReference>
<feature type="domain" description="Peptidase M48" evidence="8">
    <location>
        <begin position="135"/>
        <end position="198"/>
    </location>
</feature>
<dbReference type="CDD" id="cd07326">
    <property type="entry name" value="M56_BlaR1_MecR1_like"/>
    <property type="match status" value="1"/>
</dbReference>
<keyword evidence="10" id="KW-1185">Reference proteome</keyword>
<keyword evidence="2" id="KW-0479">Metal-binding</keyword>
<evidence type="ECO:0000256" key="1">
    <source>
        <dbReference type="ARBA" id="ARBA00022670"/>
    </source>
</evidence>
<comment type="similarity">
    <text evidence="6">Belongs to the peptidase M48 family.</text>
</comment>
<evidence type="ECO:0000256" key="2">
    <source>
        <dbReference type="ARBA" id="ARBA00022723"/>
    </source>
</evidence>
<reference evidence="9 10" key="1">
    <citation type="submission" date="2018-09" db="EMBL/GenBank/DDBJ databases">
        <title>YIM 75507 draft genome.</title>
        <authorList>
            <person name="Tang S."/>
            <person name="Feng Y."/>
        </authorList>
    </citation>
    <scope>NUCLEOTIDE SEQUENCE [LARGE SCALE GENOMIC DNA]</scope>
    <source>
        <strain evidence="9 10">YIM 75507</strain>
    </source>
</reference>
<feature type="transmembrane region" description="Helical" evidence="7">
    <location>
        <begin position="89"/>
        <end position="113"/>
    </location>
</feature>
<comment type="cofactor">
    <cofactor evidence="6">
        <name>Zn(2+)</name>
        <dbReference type="ChEBI" id="CHEBI:29105"/>
    </cofactor>
    <text evidence="6">Binds 1 zinc ion per subunit.</text>
</comment>